<feature type="region of interest" description="Disordered" evidence="2">
    <location>
        <begin position="936"/>
        <end position="1491"/>
    </location>
</feature>
<feature type="compositionally biased region" description="Polar residues" evidence="2">
    <location>
        <begin position="1470"/>
        <end position="1486"/>
    </location>
</feature>
<feature type="compositionally biased region" description="Polar residues" evidence="2">
    <location>
        <begin position="889"/>
        <end position="899"/>
    </location>
</feature>
<feature type="compositionally biased region" description="Low complexity" evidence="2">
    <location>
        <begin position="982"/>
        <end position="993"/>
    </location>
</feature>
<feature type="compositionally biased region" description="Low complexity" evidence="2">
    <location>
        <begin position="710"/>
        <end position="727"/>
    </location>
</feature>
<evidence type="ECO:0000256" key="1">
    <source>
        <dbReference type="SAM" id="Coils"/>
    </source>
</evidence>
<feature type="compositionally biased region" description="Basic residues" evidence="2">
    <location>
        <begin position="1527"/>
        <end position="1538"/>
    </location>
</feature>
<feature type="compositionally biased region" description="Low complexity" evidence="2">
    <location>
        <begin position="1055"/>
        <end position="1145"/>
    </location>
</feature>
<feature type="compositionally biased region" description="Basic and acidic residues" evidence="2">
    <location>
        <begin position="1359"/>
        <end position="1375"/>
    </location>
</feature>
<feature type="compositionally biased region" description="Basic and acidic residues" evidence="2">
    <location>
        <begin position="378"/>
        <end position="390"/>
    </location>
</feature>
<feature type="compositionally biased region" description="Basic residues" evidence="2">
    <location>
        <begin position="939"/>
        <end position="952"/>
    </location>
</feature>
<feature type="compositionally biased region" description="Low complexity" evidence="2">
    <location>
        <begin position="1187"/>
        <end position="1207"/>
    </location>
</feature>
<evidence type="ECO:0000313" key="3">
    <source>
        <dbReference type="EMBL" id="KAK8870195.1"/>
    </source>
</evidence>
<feature type="compositionally biased region" description="Acidic residues" evidence="2">
    <location>
        <begin position="688"/>
        <end position="705"/>
    </location>
</feature>
<dbReference type="EMBL" id="JAPFFF010000014">
    <property type="protein sequence ID" value="KAK8870195.1"/>
    <property type="molecule type" value="Genomic_DNA"/>
</dbReference>
<proteinExistence type="predicted"/>
<feature type="region of interest" description="Disordered" evidence="2">
    <location>
        <begin position="1527"/>
        <end position="1584"/>
    </location>
</feature>
<feature type="compositionally biased region" description="Acidic residues" evidence="2">
    <location>
        <begin position="331"/>
        <end position="358"/>
    </location>
</feature>
<dbReference type="Proteomes" id="UP001470230">
    <property type="component" value="Unassembled WGS sequence"/>
</dbReference>
<feature type="compositionally biased region" description="Low complexity" evidence="2">
    <location>
        <begin position="1423"/>
        <end position="1439"/>
    </location>
</feature>
<feature type="compositionally biased region" description="Low complexity" evidence="2">
    <location>
        <begin position="1221"/>
        <end position="1276"/>
    </location>
</feature>
<accession>A0ABR2IY62</accession>
<feature type="compositionally biased region" description="Basic and acidic residues" evidence="2">
    <location>
        <begin position="514"/>
        <end position="525"/>
    </location>
</feature>
<feature type="compositionally biased region" description="Basic and acidic residues" evidence="2">
    <location>
        <begin position="1543"/>
        <end position="1560"/>
    </location>
</feature>
<protein>
    <submittedName>
        <fullName evidence="3">Uncharacterized protein</fullName>
    </submittedName>
</protein>
<feature type="compositionally biased region" description="Acidic residues" evidence="2">
    <location>
        <begin position="1561"/>
        <end position="1571"/>
    </location>
</feature>
<feature type="compositionally biased region" description="Low complexity" evidence="2">
    <location>
        <begin position="567"/>
        <end position="576"/>
    </location>
</feature>
<keyword evidence="1" id="KW-0175">Coiled coil</keyword>
<feature type="compositionally biased region" description="Basic and acidic residues" evidence="2">
    <location>
        <begin position="748"/>
        <end position="760"/>
    </location>
</feature>
<feature type="compositionally biased region" description="Polar residues" evidence="2">
    <location>
        <begin position="1502"/>
        <end position="1519"/>
    </location>
</feature>
<sequence>MSFNDTNPLSRSSVSSNTAADGRTQPDSTMLDLLRSYQEDLQQRLNIFEKDENYEAIPSSLSQNYQRNQSQSSKNEAKLINNQSHQSDNSGSSQGGASSDLEKELINDAELHSHLPIEELQNGFLSNLNNFIKSGQNSNEAMEQISKQYTKPVKQISDEALDEDTDMSDIISTSVSDLNNENKNTFSVISGISSKQIEDSKGSLSFLNYAINDQQSSNLLPIPEENDASNNPSQLSHISGSQFENNFTNKISNLDAIPEDDEEDGIPLGMSHDSQLSMKLSASNKTNSIVDSEDKNANHKNSRMSLADSHKHGKNNSGEFVGKKPSMMTIVEDDDEVEEVVEYEEEYEEEADSGDDDDKDSKEKDSPLLGSSHNSTNKYDKIAKETKNDFNKNTTSKTKRILQPSESQQNLHVSHLQQIPTSNSTNNIPLQNYLKSYSGLNSKIINLNPIDEEDEYESSDNANEPISLMEASDINIFSHQHSLSGSRTIEDLIAEQKKAAIALSSSTIISSSSPKDRNDNLNEHGKSHKMRSNISLSELVPKERSFTVEDMMRLQNVRFPTNKEKGATSNSSSTAAGKPKYSKEDMIKDQKISIKSKDNEKSDSNIQNKESELDGNDILSNFIESQSQLSKSKVDGLTNLDEFVNSDTSIRATNADNIESIISNIDEKNSGDKVVSSGFDSSRFNEILNEEESEEEDEANFEEITYEVITENNGNNENNTTPSSSDHNSSKNDNAKSIHSFSENNSQKSEDDQTKSEKAESSIGNSILSDFTNEDSHSGKSQSDKSSSRSRSSKKSSSSSENKNKSTESDDFINSITPDFIEAAAAEVEAEREKKKKQESSKDLEFDFIDDSKEGSKIKIVDPLSRTSDIAITVDFIEESDGKKSSSKGNVESDINITSDFADESKSEAKSESSSNAQEKDSISVSFIDEDSSKLLKEKSKKKNKNTKKRRNGSQSSEKTSDLNDDSISSEFISEDSENKKSSSSSRSKSSKSNEAETFDNSSQFIDVESVKSKSKVESSSNFISEKSSSKSSSSSSKSNSKSGKVENESDFIDTISSLSKTKGSSNSSSSHSSSSSSKSKTTSQSGSINVESIHSLKSSSASSKSKSLSESSSNSGSDSINVESIHSLKSNSSSSKSRTYSRSSKAGESDSINVESIRSLKSSSSSKSKTYSSSNKASESDSINVESIHSLRNSSSSYSKSKTYSESSKESGSDSINVESIHSLKSSSTSPKSKTYSGSSKTSESDSINVESIHSLKSSSSKSKTYSESSKASESINVESVRTTSSSSSTISKSRSKIQSSSIKGSDFIEAESFHSSSSSSKRSRSRSRSFSDTKKESGIIVEEDDDFITTDSSQSKAKADRSSPSSDKKKNDSDSDANVESFFEFSDPDDQNQHKSSDDGDKPLPKLQIIHSTKPGKPNKSKVLNIKSKSKNNNNKSSEQDTDEPLKLSESKSRSKFSTVSILDEIGSETSMSNLSISANTSEKTSGEFIGTINEGKSIYSNIGSENSKSDSVIQSDDSLKKIKVPKIPKFSKKSSLKQPNVERKESPRRQNKIKSDGEDNNSFEDDFIDNAHSKSDDNETRYLQFKKLQISKAYEYPSKFNEKLDSDLNSRIKDEEEENDNEEVEVDNMTESIIKKPHKKLSKRVTIVDLTNDKEEEDEIAKNNAKNPSSSSFIKRVPKRERLSMSPIIVQKDIMPSRANISLTNITNVSNTDSKSRHKHVHKHRHEHRHHSDMKGKTELDLSVQKVPNDDRKRGIKTPQPQHHIIRFSRSPTTVNNTTTTTTDTSIRMSNIPTAAEMIDQNYVNTLKSAKLHLQYIKESINASRQMRFTRQSAMDPFPYTLNS</sequence>
<feature type="region of interest" description="Disordered" evidence="2">
    <location>
        <begin position="557"/>
        <end position="589"/>
    </location>
</feature>
<organism evidence="3 4">
    <name type="scientific">Tritrichomonas musculus</name>
    <dbReference type="NCBI Taxonomy" id="1915356"/>
    <lineage>
        <taxon>Eukaryota</taxon>
        <taxon>Metamonada</taxon>
        <taxon>Parabasalia</taxon>
        <taxon>Tritrichomonadida</taxon>
        <taxon>Tritrichomonadidae</taxon>
        <taxon>Tritrichomonas</taxon>
    </lineage>
</organism>
<feature type="coiled-coil region" evidence="1">
    <location>
        <begin position="1608"/>
        <end position="1635"/>
    </location>
</feature>
<comment type="caution">
    <text evidence="3">The sequence shown here is derived from an EMBL/GenBank/DDBJ whole genome shotgun (WGS) entry which is preliminary data.</text>
</comment>
<feature type="compositionally biased region" description="Low complexity" evidence="2">
    <location>
        <begin position="1157"/>
        <end position="1178"/>
    </location>
</feature>
<gene>
    <name evidence="3" type="ORF">M9Y10_008072</name>
</gene>
<feature type="region of interest" description="Disordered" evidence="2">
    <location>
        <begin position="1502"/>
        <end position="1521"/>
    </location>
</feature>
<feature type="compositionally biased region" description="Polar residues" evidence="2">
    <location>
        <begin position="1"/>
        <end position="19"/>
    </location>
</feature>
<reference evidence="3 4" key="1">
    <citation type="submission" date="2024-04" db="EMBL/GenBank/DDBJ databases">
        <title>Tritrichomonas musculus Genome.</title>
        <authorList>
            <person name="Alves-Ferreira E."/>
            <person name="Grigg M."/>
            <person name="Lorenzi H."/>
            <person name="Galac M."/>
        </authorList>
    </citation>
    <scope>NUCLEOTIDE SEQUENCE [LARGE SCALE GENOMIC DNA]</scope>
    <source>
        <strain evidence="3 4">EAF2021</strain>
    </source>
</reference>
<feature type="region of interest" description="Disordered" evidence="2">
    <location>
        <begin position="685"/>
        <end position="818"/>
    </location>
</feature>
<feature type="compositionally biased region" description="Low complexity" evidence="2">
    <location>
        <begin position="1284"/>
        <end position="1307"/>
    </location>
</feature>
<feature type="region of interest" description="Disordered" evidence="2">
    <location>
        <begin position="508"/>
        <end position="538"/>
    </location>
</feature>
<feature type="compositionally biased region" description="Basic and acidic residues" evidence="2">
    <location>
        <begin position="774"/>
        <end position="787"/>
    </location>
</feature>
<evidence type="ECO:0000313" key="4">
    <source>
        <dbReference type="Proteomes" id="UP001470230"/>
    </source>
</evidence>
<evidence type="ECO:0000256" key="2">
    <source>
        <dbReference type="SAM" id="MobiDB-lite"/>
    </source>
</evidence>
<feature type="compositionally biased region" description="Basic and acidic residues" evidence="2">
    <location>
        <begin position="1446"/>
        <end position="1455"/>
    </location>
</feature>
<feature type="region of interest" description="Disordered" evidence="2">
    <location>
        <begin position="1"/>
        <end position="27"/>
    </location>
</feature>
<feature type="compositionally biased region" description="Low complexity" evidence="2">
    <location>
        <begin position="1018"/>
        <end position="1043"/>
    </location>
</feature>
<feature type="region of interest" description="Disordered" evidence="2">
    <location>
        <begin position="282"/>
        <end position="407"/>
    </location>
</feature>
<feature type="compositionally biased region" description="Basic and acidic residues" evidence="2">
    <location>
        <begin position="1572"/>
        <end position="1583"/>
    </location>
</feature>
<feature type="region of interest" description="Disordered" evidence="2">
    <location>
        <begin position="219"/>
        <end position="240"/>
    </location>
</feature>
<feature type="compositionally biased region" description="Polar residues" evidence="2">
    <location>
        <begin position="228"/>
        <end position="240"/>
    </location>
</feature>
<keyword evidence="4" id="KW-1185">Reference proteome</keyword>
<feature type="compositionally biased region" description="Basic and acidic residues" evidence="2">
    <location>
        <begin position="1393"/>
        <end position="1406"/>
    </location>
</feature>
<feature type="region of interest" description="Disordered" evidence="2">
    <location>
        <begin position="877"/>
        <end position="924"/>
    </location>
</feature>
<feature type="compositionally biased region" description="Polar residues" evidence="2">
    <location>
        <begin position="762"/>
        <end position="771"/>
    </location>
</feature>
<name>A0ABR2IY62_9EUKA</name>